<dbReference type="Gene3D" id="3.90.550.10">
    <property type="entry name" value="Spore Coat Polysaccharide Biosynthesis Protein SpsA, Chain A"/>
    <property type="match status" value="1"/>
</dbReference>
<dbReference type="EMBL" id="WHOB01000088">
    <property type="protein sequence ID" value="NOU82861.1"/>
    <property type="molecule type" value="Genomic_DNA"/>
</dbReference>
<dbReference type="Proteomes" id="UP000596857">
    <property type="component" value="Unassembled WGS sequence"/>
</dbReference>
<comment type="caution">
    <text evidence="4">The sequence shown here is derived from an EMBL/GenBank/DDBJ whole genome shotgun (WGS) entry which is preliminary data.</text>
</comment>
<name>A0ABX1YSJ2_9BACL</name>
<evidence type="ECO:0000256" key="1">
    <source>
        <dbReference type="PROSITE-ProRule" id="PRU00339"/>
    </source>
</evidence>
<feature type="compositionally biased region" description="Polar residues" evidence="2">
    <location>
        <begin position="557"/>
        <end position="568"/>
    </location>
</feature>
<feature type="repeat" description="TPR" evidence="1">
    <location>
        <begin position="203"/>
        <end position="236"/>
    </location>
</feature>
<dbReference type="PANTHER" id="PTHR43630">
    <property type="entry name" value="POLY-BETA-1,6-N-ACETYL-D-GLUCOSAMINE SYNTHASE"/>
    <property type="match status" value="1"/>
</dbReference>
<dbReference type="InterPro" id="IPR011990">
    <property type="entry name" value="TPR-like_helical_dom_sf"/>
</dbReference>
<evidence type="ECO:0000259" key="3">
    <source>
        <dbReference type="Pfam" id="PF00535"/>
    </source>
</evidence>
<gene>
    <name evidence="4" type="ORF">GC101_28770</name>
</gene>
<proteinExistence type="predicted"/>
<dbReference type="PANTHER" id="PTHR43630:SF2">
    <property type="entry name" value="GLYCOSYLTRANSFERASE"/>
    <property type="match status" value="1"/>
</dbReference>
<feature type="compositionally biased region" description="Basic and acidic residues" evidence="2">
    <location>
        <begin position="527"/>
        <end position="540"/>
    </location>
</feature>
<dbReference type="Gene3D" id="1.25.40.10">
    <property type="entry name" value="Tetratricopeptide repeat domain"/>
    <property type="match status" value="1"/>
</dbReference>
<dbReference type="SUPFAM" id="SSF48452">
    <property type="entry name" value="TPR-like"/>
    <property type="match status" value="1"/>
</dbReference>
<evidence type="ECO:0000313" key="4">
    <source>
        <dbReference type="EMBL" id="NOU82861.1"/>
    </source>
</evidence>
<reference evidence="4 5" key="1">
    <citation type="submission" date="2019-10" db="EMBL/GenBank/DDBJ databases">
        <title>Description of Paenibacillus terricola sp. nov.</title>
        <authorList>
            <person name="Carlier A."/>
            <person name="Qi S."/>
        </authorList>
    </citation>
    <scope>NUCLEOTIDE SEQUENCE [LARGE SCALE GENOMIC DNA]</scope>
    <source>
        <strain evidence="4 5">LMG 31459</strain>
    </source>
</reference>
<evidence type="ECO:0000313" key="5">
    <source>
        <dbReference type="Proteomes" id="UP000596857"/>
    </source>
</evidence>
<dbReference type="InterPro" id="IPR019734">
    <property type="entry name" value="TPR_rpt"/>
</dbReference>
<dbReference type="RefSeq" id="WP_171720143.1">
    <property type="nucleotide sequence ID" value="NZ_WHOB01000088.1"/>
</dbReference>
<feature type="domain" description="Glycosyltransferase 2-like" evidence="3">
    <location>
        <begin position="7"/>
        <end position="122"/>
    </location>
</feature>
<evidence type="ECO:0000256" key="2">
    <source>
        <dbReference type="SAM" id="MobiDB-lite"/>
    </source>
</evidence>
<dbReference type="PROSITE" id="PS50005">
    <property type="entry name" value="TPR"/>
    <property type="match status" value="1"/>
</dbReference>
<protein>
    <submittedName>
        <fullName evidence="4">Glycosyltransferase</fullName>
    </submittedName>
</protein>
<dbReference type="InterPro" id="IPR001173">
    <property type="entry name" value="Glyco_trans_2-like"/>
</dbReference>
<keyword evidence="1" id="KW-0802">TPR repeat</keyword>
<keyword evidence="5" id="KW-1185">Reference proteome</keyword>
<dbReference type="SUPFAM" id="SSF53448">
    <property type="entry name" value="Nucleotide-diphospho-sugar transferases"/>
    <property type="match status" value="1"/>
</dbReference>
<dbReference type="InterPro" id="IPR029044">
    <property type="entry name" value="Nucleotide-diphossugar_trans"/>
</dbReference>
<organism evidence="4 5">
    <name type="scientific">Paenibacillus phytohabitans</name>
    <dbReference type="NCBI Taxonomy" id="2654978"/>
    <lineage>
        <taxon>Bacteria</taxon>
        <taxon>Bacillati</taxon>
        <taxon>Bacillota</taxon>
        <taxon>Bacilli</taxon>
        <taxon>Bacillales</taxon>
        <taxon>Paenibacillaceae</taxon>
        <taxon>Paenibacillus</taxon>
    </lineage>
</organism>
<dbReference type="Pfam" id="PF00535">
    <property type="entry name" value="Glycos_transf_2"/>
    <property type="match status" value="1"/>
</dbReference>
<accession>A0ABX1YSJ2</accession>
<sequence length="726" mass="79689">MHNPGLSLCMIIKNEAQHLEKCLRSVQGLVSEIIIADTGSTDGSMEIARRSGARVIEVPWEHDFSKARNRALRLASYTWILVLDADEAIAGWKPEEVERLLETQSADGYFLPFIHYVGEFSEGDYVTDNVCRLFRNDERILFRGSIHEEVASSIWSLPGGHIAYAALPVHHYGYLDGELQRKHKTSRNLELIHSALHLEPRSIHLRYALGTEYYQQGNYNAAAEVLLPLLEEVPADSGYTADLYLKTAYALEAGGRPEEAQAVYEAGSILYADFTDLLESYAGLLMEQGELWRAYDLLQRALDSGNTAHKYPSSSGSGTSRTRLFTGQVCEQLFLYQEALDHYRQVLVYTPDDSAAWAQLAPLCLLSGQEEQLTAITRQLLPALPQRVLSRLVPAALNARAAGWLAALSAAPHLPEAIRQVVQVLLDTLFRDPEQPCTASVRLERMLLLDEPDQPWISGYLWALSCRSGGPAAAGQWLERLARHRPGIAAVHRWLAQQTGGASAHPAEREPDAHTECAADEPAEAAGTDRWRERGPRHAESGNSAVPQRTADEHADSSATPSGSSTHPELSPGTPLSFPDISYAAQLLAQAGAWDTLLLLFKPMEASRFHWSRLPQPLLHGLLHAPAPVKEQWCVMYTGQAHLYSSPGDAAEWLLYAAMADSCGLIPRLDPADEQALRQSGGPAAAIGLSYHNLLLAAKVHPQGIPVVSGSIPWLMLVKSALQAAP</sequence>
<feature type="compositionally biased region" description="Basic and acidic residues" evidence="2">
    <location>
        <begin position="506"/>
        <end position="517"/>
    </location>
</feature>
<feature type="region of interest" description="Disordered" evidence="2">
    <location>
        <begin position="497"/>
        <end position="573"/>
    </location>
</feature>
<dbReference type="SMART" id="SM00028">
    <property type="entry name" value="TPR"/>
    <property type="match status" value="3"/>
</dbReference>
<dbReference type="CDD" id="cd02511">
    <property type="entry name" value="Beta4Glucosyltransferase"/>
    <property type="match status" value="1"/>
</dbReference>